<organism evidence="2 3">
    <name type="scientific">Glossina palpalis gambiensis</name>
    <dbReference type="NCBI Taxonomy" id="67801"/>
    <lineage>
        <taxon>Eukaryota</taxon>
        <taxon>Metazoa</taxon>
        <taxon>Ecdysozoa</taxon>
        <taxon>Arthropoda</taxon>
        <taxon>Hexapoda</taxon>
        <taxon>Insecta</taxon>
        <taxon>Pterygota</taxon>
        <taxon>Neoptera</taxon>
        <taxon>Endopterygota</taxon>
        <taxon>Diptera</taxon>
        <taxon>Brachycera</taxon>
        <taxon>Muscomorpha</taxon>
        <taxon>Hippoboscoidea</taxon>
        <taxon>Glossinidae</taxon>
        <taxon>Glossina</taxon>
    </lineage>
</organism>
<evidence type="ECO:0008006" key="4">
    <source>
        <dbReference type="Google" id="ProtNLM"/>
    </source>
</evidence>
<dbReference type="AlphaFoldDB" id="A0A1B0B4C0"/>
<accession>A0A1B0B4C0</accession>
<reference evidence="2" key="2">
    <citation type="submission" date="2020-05" db="UniProtKB">
        <authorList>
            <consortium name="EnsemblMetazoa"/>
        </authorList>
    </citation>
    <scope>IDENTIFICATION</scope>
    <source>
        <strain evidence="2">IAEA</strain>
    </source>
</reference>
<reference evidence="3" key="1">
    <citation type="submission" date="2015-01" db="EMBL/GenBank/DDBJ databases">
        <authorList>
            <person name="Aksoy S."/>
            <person name="Warren W."/>
            <person name="Wilson R.K."/>
        </authorList>
    </citation>
    <scope>NUCLEOTIDE SEQUENCE [LARGE SCALE GENOMIC DNA]</scope>
    <source>
        <strain evidence="3">IAEA</strain>
    </source>
</reference>
<dbReference type="VEuPathDB" id="VectorBase:GPPI018415"/>
<proteinExistence type="predicted"/>
<dbReference type="Proteomes" id="UP000092460">
    <property type="component" value="Unassembled WGS sequence"/>
</dbReference>
<evidence type="ECO:0000256" key="1">
    <source>
        <dbReference type="SAM" id="SignalP"/>
    </source>
</evidence>
<protein>
    <recommendedName>
        <fullName evidence="4">Secreted protein</fullName>
    </recommendedName>
</protein>
<dbReference type="EMBL" id="JXJN01008250">
    <property type="status" value="NOT_ANNOTATED_CDS"/>
    <property type="molecule type" value="Genomic_DNA"/>
</dbReference>
<feature type="signal peptide" evidence="1">
    <location>
        <begin position="1"/>
        <end position="19"/>
    </location>
</feature>
<evidence type="ECO:0000313" key="2">
    <source>
        <dbReference type="EnsemblMetazoa" id="GPPI018415-PA"/>
    </source>
</evidence>
<feature type="chain" id="PRO_5008404468" description="Secreted protein" evidence="1">
    <location>
        <begin position="20"/>
        <end position="129"/>
    </location>
</feature>
<name>A0A1B0B4C0_9MUSC</name>
<sequence length="129" mass="14656">MVYVKVLILLLVNVLIVNTVDDSSSEEDEKIKLHDMRFVESSLRNDGCGTYKSHWKLFSNASIVCGFSFKGLEDKILISFCPAFPKCPATSLWRYKAYCTVYKKCVRPDRDAVSHGVPVDRSGRINMDK</sequence>
<keyword evidence="3" id="KW-1185">Reference proteome</keyword>
<keyword evidence="1" id="KW-0732">Signal</keyword>
<dbReference type="EnsemblMetazoa" id="GPPI018415-RA">
    <property type="protein sequence ID" value="GPPI018415-PA"/>
    <property type="gene ID" value="GPPI018415"/>
</dbReference>
<evidence type="ECO:0000313" key="3">
    <source>
        <dbReference type="Proteomes" id="UP000092460"/>
    </source>
</evidence>